<feature type="compositionally biased region" description="Polar residues" evidence="1">
    <location>
        <begin position="205"/>
        <end position="214"/>
    </location>
</feature>
<feature type="compositionally biased region" description="Low complexity" evidence="1">
    <location>
        <begin position="935"/>
        <end position="946"/>
    </location>
</feature>
<feature type="compositionally biased region" description="Pro residues" evidence="1">
    <location>
        <begin position="1051"/>
        <end position="1061"/>
    </location>
</feature>
<dbReference type="OrthoDB" id="3184410at2759"/>
<feature type="region of interest" description="Disordered" evidence="1">
    <location>
        <begin position="1"/>
        <end position="50"/>
    </location>
</feature>
<feature type="compositionally biased region" description="Basic and acidic residues" evidence="1">
    <location>
        <begin position="1028"/>
        <end position="1038"/>
    </location>
</feature>
<feature type="compositionally biased region" description="Basic and acidic residues" evidence="1">
    <location>
        <begin position="466"/>
        <end position="498"/>
    </location>
</feature>
<dbReference type="AlphaFoldDB" id="A0A4S4MU48"/>
<feature type="compositionally biased region" description="Basic and acidic residues" evidence="1">
    <location>
        <begin position="256"/>
        <end position="266"/>
    </location>
</feature>
<name>A0A4S4MU48_9APHY</name>
<feature type="compositionally biased region" description="Basic and acidic residues" evidence="1">
    <location>
        <begin position="1064"/>
        <end position="1076"/>
    </location>
</feature>
<feature type="compositionally biased region" description="Low complexity" evidence="1">
    <location>
        <begin position="979"/>
        <end position="993"/>
    </location>
</feature>
<evidence type="ECO:0000313" key="3">
    <source>
        <dbReference type="Proteomes" id="UP000308730"/>
    </source>
</evidence>
<feature type="compositionally biased region" description="Low complexity" evidence="1">
    <location>
        <begin position="23"/>
        <end position="50"/>
    </location>
</feature>
<evidence type="ECO:0000313" key="2">
    <source>
        <dbReference type="EMBL" id="THH26840.1"/>
    </source>
</evidence>
<feature type="compositionally biased region" description="Basic and acidic residues" evidence="1">
    <location>
        <begin position="311"/>
        <end position="324"/>
    </location>
</feature>
<feature type="compositionally biased region" description="Basic residues" evidence="1">
    <location>
        <begin position="1"/>
        <end position="12"/>
    </location>
</feature>
<feature type="compositionally biased region" description="Polar residues" evidence="1">
    <location>
        <begin position="231"/>
        <end position="247"/>
    </location>
</feature>
<organism evidence="2 3">
    <name type="scientific">Antrodiella citrinella</name>
    <dbReference type="NCBI Taxonomy" id="2447956"/>
    <lineage>
        <taxon>Eukaryota</taxon>
        <taxon>Fungi</taxon>
        <taxon>Dikarya</taxon>
        <taxon>Basidiomycota</taxon>
        <taxon>Agaricomycotina</taxon>
        <taxon>Agaricomycetes</taxon>
        <taxon>Polyporales</taxon>
        <taxon>Steccherinaceae</taxon>
        <taxon>Antrodiella</taxon>
    </lineage>
</organism>
<sequence>MTTRQNTKRKGRGGGGPTRERTYTTLTGSHPSGPPHSSFPSTTTTTPTTFPAMADDVAANANANIMSSPFSVASSADGSPNYQTYDFANPMHLYPNYHNGFSIPTMPPLGGASAYNQQPQLQQYYQQPPPQSAQNDLEVLQRLKETIKNNQHDVFRPIPQPSALASIYLGPPSAVPPHPEQAAGDRQLGQTEYDSSSRDVAASGNPGNNIVSQTRTRRGSDVWDTRRPAGYTSSGNGAQGLNTNNASGAHGPGSQRFEEKAMDVDHSGPPGLAAPPRRDYHNNGRSDKNTASEPAPGGIGNSLPPKGSAYDSKDDPRSGRDRDSLFNGRYGNTTQEDVKPSLGLRDRRPGSPDPRRELDNNRGRYADARDRRDREPERKEGGPNWDRYRPRDRDDRLDNRYPPRDFDRDRRFPPRYQNTDNSLRRNDSKSSVTDPTVAPLGTSANLPGARDRERSVPPDSQPPRPLTEERSFGRYDDRRPPPPPLDRRPIGPPDDRRGPPPPLDVFLPTQPQAMGRDRDLAPPPTGRPTDDRARDSRAGPPPSLGDRISRPPVRQPSLRDRIGGGPEPSSATFTRPGERQVRSTGAPEERSAVMSAPPTPRDTPRPVGTAPTAATTSDVRPPSSSVPDTAARPTDARANVSATTNTSSTEPPRPAAASPAVAAEERGRPVNNDRLRQSSGPVPERERVNSGPARGNYPGNNAPARVSEDRTFKPRGTTVSPSRRDFKPGFYDRDRRPDSANVMDVDAPSRFPGSATDRVPPPPASYRRPSPPPFNRDRPWVPYSGDNARRHPADAHGGAPYTRDWRDDERGGYGGDDWDRRSSWDRDRDRDGPPRDRGDGRFVERDAVPGGGAPTWETREERDRRVSYGGTSDAPPPPNSASTTRSTYENRPLSSRLTDGYPAAASIADDRDRDRDRPPYGRDYDRRYPPPPLPLDADAPGGPYSRVRPRSPSPPPSARRPGVDDMRPPPLKRARDDGYPPSAASGAAGTPGYYTPPPPPPDAPPAAPDYHLAARMRTPPVSAGAYYDADRDREREFVDDGIGYGRYDGRLPPPRSPPPYGRPGYRDDRRYPPPRP</sequence>
<feature type="compositionally biased region" description="Basic and acidic residues" evidence="1">
    <location>
        <begin position="276"/>
        <end position="290"/>
    </location>
</feature>
<reference evidence="2 3" key="1">
    <citation type="submission" date="2019-02" db="EMBL/GenBank/DDBJ databases">
        <title>Genome sequencing of the rare red list fungi Antrodiella citrinella (Flaviporus citrinellus).</title>
        <authorList>
            <person name="Buettner E."/>
            <person name="Kellner H."/>
        </authorList>
    </citation>
    <scope>NUCLEOTIDE SEQUENCE [LARGE SCALE GENOMIC DNA]</scope>
    <source>
        <strain evidence="2 3">DSM 108506</strain>
    </source>
</reference>
<feature type="compositionally biased region" description="Basic and acidic residues" evidence="1">
    <location>
        <begin position="528"/>
        <end position="537"/>
    </location>
</feature>
<feature type="compositionally biased region" description="Basic and acidic residues" evidence="1">
    <location>
        <begin position="336"/>
        <end position="412"/>
    </location>
</feature>
<feature type="compositionally biased region" description="Pro residues" evidence="1">
    <location>
        <begin position="994"/>
        <end position="1007"/>
    </location>
</feature>
<feature type="compositionally biased region" description="Low complexity" evidence="1">
    <location>
        <begin position="638"/>
        <end position="662"/>
    </location>
</feature>
<feature type="region of interest" description="Disordered" evidence="1">
    <location>
        <begin position="167"/>
        <end position="1076"/>
    </location>
</feature>
<dbReference type="Proteomes" id="UP000308730">
    <property type="component" value="Unassembled WGS sequence"/>
</dbReference>
<gene>
    <name evidence="2" type="ORF">EUX98_g7347</name>
</gene>
<feature type="compositionally biased region" description="Basic and acidic residues" evidence="1">
    <location>
        <begin position="663"/>
        <end position="676"/>
    </location>
</feature>
<feature type="compositionally biased region" description="Low complexity" evidence="1">
    <location>
        <begin position="615"/>
        <end position="629"/>
    </location>
</feature>
<evidence type="ECO:0000256" key="1">
    <source>
        <dbReference type="SAM" id="MobiDB-lite"/>
    </source>
</evidence>
<feature type="compositionally biased region" description="Basic and acidic residues" evidence="1">
    <location>
        <begin position="576"/>
        <end position="591"/>
    </location>
</feature>
<feature type="compositionally biased region" description="Basic and acidic residues" evidence="1">
    <location>
        <begin position="961"/>
        <end position="978"/>
    </location>
</feature>
<proteinExistence type="predicted"/>
<feature type="compositionally biased region" description="Basic and acidic residues" evidence="1">
    <location>
        <begin position="722"/>
        <end position="738"/>
    </location>
</feature>
<feature type="compositionally biased region" description="Polar residues" evidence="1">
    <location>
        <begin position="880"/>
        <end position="897"/>
    </location>
</feature>
<dbReference type="EMBL" id="SGPM01000305">
    <property type="protein sequence ID" value="THH26840.1"/>
    <property type="molecule type" value="Genomic_DNA"/>
</dbReference>
<protein>
    <submittedName>
        <fullName evidence="2">Uncharacterized protein</fullName>
    </submittedName>
</protein>
<comment type="caution">
    <text evidence="2">The sequence shown here is derived from an EMBL/GenBank/DDBJ whole genome shotgun (WGS) entry which is preliminary data.</text>
</comment>
<feature type="compositionally biased region" description="Basic and acidic residues" evidence="1">
    <location>
        <begin position="803"/>
        <end position="847"/>
    </location>
</feature>
<feature type="compositionally biased region" description="Basic and acidic residues" evidence="1">
    <location>
        <begin position="218"/>
        <end position="227"/>
    </location>
</feature>
<feature type="compositionally biased region" description="Basic and acidic residues" evidence="1">
    <location>
        <begin position="857"/>
        <end position="866"/>
    </location>
</feature>
<feature type="compositionally biased region" description="Basic and acidic residues" evidence="1">
    <location>
        <begin position="908"/>
        <end position="928"/>
    </location>
</feature>
<feature type="compositionally biased region" description="Pro residues" evidence="1">
    <location>
        <begin position="759"/>
        <end position="774"/>
    </location>
</feature>
<keyword evidence="3" id="KW-1185">Reference proteome</keyword>
<accession>A0A4S4MU48</accession>